<evidence type="ECO:0000313" key="1">
    <source>
        <dbReference type="EMBL" id="KAJ8378906.1"/>
    </source>
</evidence>
<keyword evidence="2" id="KW-1185">Reference proteome</keyword>
<sequence length="88" mass="9773">MAGVHQSKGSRGRRLATPDRALREGLVWCRAAQSAPLQRDKSQGRVERCEFSGFCAGRRGTCGVRNLTFAEGYIVFEPSRCLGQWGRD</sequence>
<evidence type="ECO:0000313" key="2">
    <source>
        <dbReference type="Proteomes" id="UP001221898"/>
    </source>
</evidence>
<dbReference type="AlphaFoldDB" id="A0AAD7W489"/>
<organism evidence="1 2">
    <name type="scientific">Aldrovandia affinis</name>
    <dbReference type="NCBI Taxonomy" id="143900"/>
    <lineage>
        <taxon>Eukaryota</taxon>
        <taxon>Metazoa</taxon>
        <taxon>Chordata</taxon>
        <taxon>Craniata</taxon>
        <taxon>Vertebrata</taxon>
        <taxon>Euteleostomi</taxon>
        <taxon>Actinopterygii</taxon>
        <taxon>Neopterygii</taxon>
        <taxon>Teleostei</taxon>
        <taxon>Notacanthiformes</taxon>
        <taxon>Halosauridae</taxon>
        <taxon>Aldrovandia</taxon>
    </lineage>
</organism>
<proteinExistence type="predicted"/>
<reference evidence="1" key="1">
    <citation type="journal article" date="2023" name="Science">
        <title>Genome structures resolve the early diversification of teleost fishes.</title>
        <authorList>
            <person name="Parey E."/>
            <person name="Louis A."/>
            <person name="Montfort J."/>
            <person name="Bouchez O."/>
            <person name="Roques C."/>
            <person name="Iampietro C."/>
            <person name="Lluch J."/>
            <person name="Castinel A."/>
            <person name="Donnadieu C."/>
            <person name="Desvignes T."/>
            <person name="Floi Bucao C."/>
            <person name="Jouanno E."/>
            <person name="Wen M."/>
            <person name="Mejri S."/>
            <person name="Dirks R."/>
            <person name="Jansen H."/>
            <person name="Henkel C."/>
            <person name="Chen W.J."/>
            <person name="Zahm M."/>
            <person name="Cabau C."/>
            <person name="Klopp C."/>
            <person name="Thompson A.W."/>
            <person name="Robinson-Rechavi M."/>
            <person name="Braasch I."/>
            <person name="Lecointre G."/>
            <person name="Bobe J."/>
            <person name="Postlethwait J.H."/>
            <person name="Berthelot C."/>
            <person name="Roest Crollius H."/>
            <person name="Guiguen Y."/>
        </authorList>
    </citation>
    <scope>NUCLEOTIDE SEQUENCE</scope>
    <source>
        <strain evidence="1">NC1722</strain>
    </source>
</reference>
<comment type="caution">
    <text evidence="1">The sequence shown here is derived from an EMBL/GenBank/DDBJ whole genome shotgun (WGS) entry which is preliminary data.</text>
</comment>
<dbReference type="EMBL" id="JAINUG010000307">
    <property type="protein sequence ID" value="KAJ8378906.1"/>
    <property type="molecule type" value="Genomic_DNA"/>
</dbReference>
<accession>A0AAD7W489</accession>
<protein>
    <submittedName>
        <fullName evidence="1">Uncharacterized protein</fullName>
    </submittedName>
</protein>
<gene>
    <name evidence="1" type="ORF">AAFF_G00233400</name>
</gene>
<dbReference type="Proteomes" id="UP001221898">
    <property type="component" value="Unassembled WGS sequence"/>
</dbReference>
<name>A0AAD7W489_9TELE</name>